<dbReference type="Proteomes" id="UP000435910">
    <property type="component" value="Unassembled WGS sequence"/>
</dbReference>
<dbReference type="GeneID" id="92859520"/>
<dbReference type="OMA" id="ENMMLLA"/>
<feature type="domain" description="Fe/B12 periplasmic-binding" evidence="9">
    <location>
        <begin position="57"/>
        <end position="318"/>
    </location>
</feature>
<dbReference type="GO" id="GO:0030288">
    <property type="term" value="C:outer membrane-bounded periplasmic space"/>
    <property type="evidence" value="ECO:0007669"/>
    <property type="project" value="TreeGrafter"/>
</dbReference>
<evidence type="ECO:0000313" key="12">
    <source>
        <dbReference type="Proteomes" id="UP000435910"/>
    </source>
</evidence>
<dbReference type="Gene3D" id="3.40.50.1980">
    <property type="entry name" value="Nitrogenase molybdenum iron protein domain"/>
    <property type="match status" value="2"/>
</dbReference>
<evidence type="ECO:0000256" key="5">
    <source>
        <dbReference type="ARBA" id="ARBA00023139"/>
    </source>
</evidence>
<evidence type="ECO:0000256" key="2">
    <source>
        <dbReference type="ARBA" id="ARBA00008814"/>
    </source>
</evidence>
<keyword evidence="4 8" id="KW-0732">Signal</keyword>
<dbReference type="PANTHER" id="PTHR30532">
    <property type="entry name" value="IRON III DICITRATE-BINDING PERIPLASMIC PROTEIN"/>
    <property type="match status" value="1"/>
</dbReference>
<organism evidence="11 12">
    <name type="scientific">Bacillus licheniformis</name>
    <dbReference type="NCBI Taxonomy" id="1402"/>
    <lineage>
        <taxon>Bacteria</taxon>
        <taxon>Bacillati</taxon>
        <taxon>Bacillota</taxon>
        <taxon>Bacilli</taxon>
        <taxon>Bacillales</taxon>
        <taxon>Bacillaceae</taxon>
        <taxon>Bacillus</taxon>
    </lineage>
</organism>
<dbReference type="PROSITE" id="PS51257">
    <property type="entry name" value="PROKAR_LIPOPROTEIN"/>
    <property type="match status" value="1"/>
</dbReference>
<reference evidence="11 12" key="1">
    <citation type="submission" date="2019-06" db="EMBL/GenBank/DDBJ databases">
        <title>Genome sequence analysis of &gt;100 Bacillus licheniformis strains suggests intrinsic resistance to this species.</title>
        <authorList>
            <person name="Wels M."/>
            <person name="Siezen R.J."/>
            <person name="Johansen E."/>
            <person name="Stuer-Lauridsen B."/>
            <person name="Bjerre K."/>
            <person name="Nielsen B.K.K."/>
        </authorList>
    </citation>
    <scope>NUCLEOTIDE SEQUENCE [LARGE SCALE GENOMIC DNA]</scope>
    <source>
        <strain evidence="11 12">BAC-16736</strain>
    </source>
</reference>
<dbReference type="GO" id="GO:0005886">
    <property type="term" value="C:plasma membrane"/>
    <property type="evidence" value="ECO:0007669"/>
    <property type="project" value="UniProtKB-SubCell"/>
</dbReference>
<keyword evidence="3" id="KW-0813">Transport</keyword>
<evidence type="ECO:0000256" key="7">
    <source>
        <dbReference type="SAM" id="Coils"/>
    </source>
</evidence>
<dbReference type="InterPro" id="IPR002491">
    <property type="entry name" value="ABC_transptr_periplasmic_BD"/>
</dbReference>
<dbReference type="CDD" id="cd01138">
    <property type="entry name" value="FeuA"/>
    <property type="match status" value="1"/>
</dbReference>
<dbReference type="PANTHER" id="PTHR30532:SF10">
    <property type="entry name" value="IRON-UPTAKE SYSTEM-BINDING PROTEIN"/>
    <property type="match status" value="1"/>
</dbReference>
<evidence type="ECO:0000313" key="10">
    <source>
        <dbReference type="EMBL" id="QPR73751.1"/>
    </source>
</evidence>
<accession>A0A1Y0YU05</accession>
<comment type="subcellular location">
    <subcellularLocation>
        <location evidence="1">Cell membrane</location>
        <topology evidence="1">Lipid-anchor</topology>
    </subcellularLocation>
</comment>
<evidence type="ECO:0000256" key="6">
    <source>
        <dbReference type="ARBA" id="ARBA00023288"/>
    </source>
</evidence>
<dbReference type="GO" id="GO:1901678">
    <property type="term" value="P:iron coordination entity transport"/>
    <property type="evidence" value="ECO:0007669"/>
    <property type="project" value="UniProtKB-ARBA"/>
</dbReference>
<feature type="signal peptide" evidence="8">
    <location>
        <begin position="1"/>
        <end position="19"/>
    </location>
</feature>
<comment type="similarity">
    <text evidence="2">Belongs to the bacterial solute-binding protein 8 family.</text>
</comment>
<protein>
    <submittedName>
        <fullName evidence="10">Iron-hydroxamate ABC transporter substrate-binding protein</fullName>
    </submittedName>
    <submittedName>
        <fullName evidence="11">Iron-uptake system-binding protein</fullName>
    </submittedName>
</protein>
<evidence type="ECO:0000256" key="4">
    <source>
        <dbReference type="ARBA" id="ARBA00022729"/>
    </source>
</evidence>
<feature type="chain" id="PRO_5041082362" evidence="8">
    <location>
        <begin position="20"/>
        <end position="318"/>
    </location>
</feature>
<reference evidence="10 13" key="2">
    <citation type="submission" date="2020-12" db="EMBL/GenBank/DDBJ databases">
        <title>FDA dAtabase for Regulatory Grade micrObial Sequences (FDA-ARGOS): Supporting development and validation of Infectious Disease Dx tests.</title>
        <authorList>
            <person name="Nelson B."/>
            <person name="Plummer A."/>
            <person name="Tallon L."/>
            <person name="Sadzewicz L."/>
            <person name="Zhao X."/>
            <person name="Boylan J."/>
            <person name="Ott S."/>
            <person name="Bowen H."/>
            <person name="Vavikolanu K."/>
            <person name="Mehta A."/>
            <person name="Aluvathingal J."/>
            <person name="Nadendla S."/>
            <person name="Myers T."/>
            <person name="Yan Y."/>
            <person name="Sichtig H."/>
        </authorList>
    </citation>
    <scope>NUCLEOTIDE SEQUENCE [LARGE SCALE GENOMIC DNA]</scope>
    <source>
        <strain evidence="10 13">FDAARGOS_923</strain>
    </source>
</reference>
<evidence type="ECO:0000256" key="8">
    <source>
        <dbReference type="SAM" id="SignalP"/>
    </source>
</evidence>
<evidence type="ECO:0000256" key="1">
    <source>
        <dbReference type="ARBA" id="ARBA00004193"/>
    </source>
</evidence>
<dbReference type="Pfam" id="PF01497">
    <property type="entry name" value="Peripla_BP_2"/>
    <property type="match status" value="1"/>
</dbReference>
<dbReference type="SUPFAM" id="SSF53807">
    <property type="entry name" value="Helical backbone' metal receptor"/>
    <property type="match status" value="1"/>
</dbReference>
<dbReference type="RefSeq" id="WP_003185969.1">
    <property type="nucleotide sequence ID" value="NZ_BEXU01000030.1"/>
</dbReference>
<proteinExistence type="inferred from homology"/>
<feature type="coiled-coil region" evidence="7">
    <location>
        <begin position="156"/>
        <end position="190"/>
    </location>
</feature>
<dbReference type="Proteomes" id="UP000595038">
    <property type="component" value="Chromosome"/>
</dbReference>
<dbReference type="AlphaFoldDB" id="A0A1Y0YU05"/>
<evidence type="ECO:0000313" key="13">
    <source>
        <dbReference type="Proteomes" id="UP000595038"/>
    </source>
</evidence>
<dbReference type="EMBL" id="NILC01000002">
    <property type="protein sequence ID" value="TWL33517.1"/>
    <property type="molecule type" value="Genomic_DNA"/>
</dbReference>
<evidence type="ECO:0000313" key="11">
    <source>
        <dbReference type="EMBL" id="TWL33517.1"/>
    </source>
</evidence>
<keyword evidence="7" id="KW-0175">Coiled coil</keyword>
<dbReference type="InterPro" id="IPR051313">
    <property type="entry name" value="Bact_iron-sidero_bind"/>
</dbReference>
<sequence length="318" mass="34912">MRKISIFLFILLLALGAAGCGNSKEKAGGDGKSTASAEKSIEYLDHTYKVKIPAEQIVITGSVESMEDAKLLDVHPAGAISFSGKFPDLFKSITDKATAVGEKMEPNLEKILELKPDVILASTKFPDKVVKKLDNIATTIPVSHVSSNWKDNLKLLAELTGKEDKAKQIISDYEADLKEAKTKLEKTAKDTKALVVRIRKGNIFIYPEDVFFNSTLYGELGFTAPKEVKAAKAQELVSLEKLSEMNPDYMFVQFSDDENADNPNALKDLEKNPIWKSISAVKNDRVFVNAVDPLAQGGTAWSKVEFLKAAAEKLAQNK</sequence>
<name>A0A1Y0YU05_BACLI</name>
<dbReference type="PROSITE" id="PS50983">
    <property type="entry name" value="FE_B12_PBP"/>
    <property type="match status" value="1"/>
</dbReference>
<evidence type="ECO:0000259" key="9">
    <source>
        <dbReference type="PROSITE" id="PS50983"/>
    </source>
</evidence>
<keyword evidence="5" id="KW-0564">Palmitate</keyword>
<gene>
    <name evidence="11" type="ORF">CHCC16736_3534</name>
    <name evidence="10" type="ORF">I6G80_05670</name>
</gene>
<dbReference type="EMBL" id="CP065647">
    <property type="protein sequence ID" value="QPR73751.1"/>
    <property type="molecule type" value="Genomic_DNA"/>
</dbReference>
<keyword evidence="6" id="KW-0449">Lipoprotein</keyword>
<evidence type="ECO:0000256" key="3">
    <source>
        <dbReference type="ARBA" id="ARBA00022448"/>
    </source>
</evidence>